<protein>
    <submittedName>
        <fullName evidence="1">Uncharacterized protein</fullName>
    </submittedName>
</protein>
<accession>A0A6V8KX19</accession>
<reference evidence="1 2" key="1">
    <citation type="submission" date="2020-03" db="EMBL/GenBank/DDBJ databases">
        <title>Whole genome shotgun sequence of Phytohabitans rumicis NBRC 108638.</title>
        <authorList>
            <person name="Komaki H."/>
            <person name="Tamura T."/>
        </authorList>
    </citation>
    <scope>NUCLEOTIDE SEQUENCE [LARGE SCALE GENOMIC DNA]</scope>
    <source>
        <strain evidence="1 2">NBRC 108638</strain>
    </source>
</reference>
<comment type="caution">
    <text evidence="1">The sequence shown here is derived from an EMBL/GenBank/DDBJ whole genome shotgun (WGS) entry which is preliminary data.</text>
</comment>
<keyword evidence="2" id="KW-1185">Reference proteome</keyword>
<gene>
    <name evidence="1" type="ORF">Prum_020360</name>
</gene>
<proteinExistence type="predicted"/>
<reference evidence="1 2" key="2">
    <citation type="submission" date="2020-03" db="EMBL/GenBank/DDBJ databases">
        <authorList>
            <person name="Ichikawa N."/>
            <person name="Kimura A."/>
            <person name="Kitahashi Y."/>
            <person name="Uohara A."/>
        </authorList>
    </citation>
    <scope>NUCLEOTIDE SEQUENCE [LARGE SCALE GENOMIC DNA]</scope>
    <source>
        <strain evidence="1 2">NBRC 108638</strain>
    </source>
</reference>
<dbReference type="EMBL" id="BLPG01000001">
    <property type="protein sequence ID" value="GFJ88394.1"/>
    <property type="molecule type" value="Genomic_DNA"/>
</dbReference>
<evidence type="ECO:0000313" key="2">
    <source>
        <dbReference type="Proteomes" id="UP000482960"/>
    </source>
</evidence>
<evidence type="ECO:0000313" key="1">
    <source>
        <dbReference type="EMBL" id="GFJ88394.1"/>
    </source>
</evidence>
<name>A0A6V8KX19_9ACTN</name>
<dbReference type="AlphaFoldDB" id="A0A6V8KX19"/>
<dbReference type="Proteomes" id="UP000482960">
    <property type="component" value="Unassembled WGS sequence"/>
</dbReference>
<organism evidence="1 2">
    <name type="scientific">Phytohabitans rumicis</name>
    <dbReference type="NCBI Taxonomy" id="1076125"/>
    <lineage>
        <taxon>Bacteria</taxon>
        <taxon>Bacillati</taxon>
        <taxon>Actinomycetota</taxon>
        <taxon>Actinomycetes</taxon>
        <taxon>Micromonosporales</taxon>
        <taxon>Micromonosporaceae</taxon>
    </lineage>
</organism>
<sequence>METTPEFRDWFLERVREHTALREEQAKMATFALVPDLDMAGARGAALAALALL</sequence>